<comment type="caution">
    <text evidence="1">The sequence shown here is derived from an EMBL/GenBank/DDBJ whole genome shotgun (WGS) entry which is preliminary data.</text>
</comment>
<dbReference type="EMBL" id="QEAS01000011">
    <property type="protein sequence ID" value="PWG79930.1"/>
    <property type="molecule type" value="Genomic_DNA"/>
</dbReference>
<proteinExistence type="predicted"/>
<dbReference type="AlphaFoldDB" id="A0A2U2PEZ5"/>
<reference evidence="1 2" key="1">
    <citation type="submission" date="2018-04" db="EMBL/GenBank/DDBJ databases">
        <title>Pedobacter chongqingensis sp. nov., isolated from a rottenly hemp rope.</title>
        <authorList>
            <person name="Cai Y."/>
        </authorList>
    </citation>
    <scope>NUCLEOTIDE SEQUENCE [LARGE SCALE GENOMIC DNA]</scope>
    <source>
        <strain evidence="1 2">FJ4-8</strain>
    </source>
</reference>
<organism evidence="1 2">
    <name type="scientific">Pararcticibacter amylolyticus</name>
    <dbReference type="NCBI Taxonomy" id="2173175"/>
    <lineage>
        <taxon>Bacteria</taxon>
        <taxon>Pseudomonadati</taxon>
        <taxon>Bacteroidota</taxon>
        <taxon>Sphingobacteriia</taxon>
        <taxon>Sphingobacteriales</taxon>
        <taxon>Sphingobacteriaceae</taxon>
        <taxon>Pararcticibacter</taxon>
    </lineage>
</organism>
<accession>A0A2U2PEZ5</accession>
<gene>
    <name evidence="1" type="ORF">DDR33_14105</name>
</gene>
<dbReference type="Proteomes" id="UP000245647">
    <property type="component" value="Unassembled WGS sequence"/>
</dbReference>
<keyword evidence="2" id="KW-1185">Reference proteome</keyword>
<protein>
    <submittedName>
        <fullName evidence="1">Uncharacterized protein</fullName>
    </submittedName>
</protein>
<evidence type="ECO:0000313" key="2">
    <source>
        <dbReference type="Proteomes" id="UP000245647"/>
    </source>
</evidence>
<sequence>MIHQNDNNLKIKDMKTLITLTAAVLFATVFTASADERREAKSETTAVSTKAPAFEFGSPSDLNDREIESLKLSAFKAPAFIWGSPEDANLSGLKPATVKEIKAPAFEWGMADEVTPDVELLKFQAPAFIWSTPDDVDLSELARLKK</sequence>
<evidence type="ECO:0000313" key="1">
    <source>
        <dbReference type="EMBL" id="PWG79930.1"/>
    </source>
</evidence>
<name>A0A2U2PEZ5_9SPHI</name>